<evidence type="ECO:0000256" key="1">
    <source>
        <dbReference type="ARBA" id="ARBA00001929"/>
    </source>
</evidence>
<evidence type="ECO:0000256" key="12">
    <source>
        <dbReference type="ARBA" id="ARBA00023014"/>
    </source>
</evidence>
<evidence type="ECO:0000256" key="2">
    <source>
        <dbReference type="ARBA" id="ARBA00001966"/>
    </source>
</evidence>
<keyword evidence="10" id="KW-0560">Oxidoreductase</keyword>
<dbReference type="InterPro" id="IPR036188">
    <property type="entry name" value="FAD/NAD-bd_sf"/>
</dbReference>
<keyword evidence="12" id="KW-0411">Iron-sulfur</keyword>
<dbReference type="InterPro" id="IPR007419">
    <property type="entry name" value="BFD-like_2Fe2S-bd_dom"/>
</dbReference>
<evidence type="ECO:0000313" key="16">
    <source>
        <dbReference type="EMBL" id="RBQ20923.1"/>
    </source>
</evidence>
<dbReference type="Gene3D" id="3.50.50.60">
    <property type="entry name" value="FAD/NAD(P)-binding domain"/>
    <property type="match status" value="2"/>
</dbReference>
<feature type="domain" description="BFD-like [2Fe-2S]-binding" evidence="13">
    <location>
        <begin position="427"/>
        <end position="472"/>
    </location>
</feature>
<reference evidence="16 17" key="1">
    <citation type="submission" date="2018-06" db="EMBL/GenBank/DDBJ databases">
        <title>Sphaerisporangium craniellae sp. nov., isolated from a marine sponge in the South China Sea.</title>
        <authorList>
            <person name="Li L."/>
        </authorList>
    </citation>
    <scope>NUCLEOTIDE SEQUENCE [LARGE SCALE GENOMIC DNA]</scope>
    <source>
        <strain evidence="16 17">LHW63015</strain>
    </source>
</reference>
<comment type="caution">
    <text evidence="16">The sequence shown here is derived from an EMBL/GenBank/DDBJ whole genome shotgun (WGS) entry which is preliminary data.</text>
</comment>
<comment type="pathway">
    <text evidence="4">Nitrogen metabolism; nitrate reduction (assimilation).</text>
</comment>
<evidence type="ECO:0000256" key="7">
    <source>
        <dbReference type="ARBA" id="ARBA00022630"/>
    </source>
</evidence>
<comment type="cofactor">
    <cofactor evidence="1">
        <name>siroheme</name>
        <dbReference type="ChEBI" id="CHEBI:60052"/>
    </cofactor>
</comment>
<keyword evidence="8" id="KW-0479">Metal-binding</keyword>
<dbReference type="Gene3D" id="1.10.10.1100">
    <property type="entry name" value="BFD-like [2Fe-2S]-binding domain"/>
    <property type="match status" value="1"/>
</dbReference>
<keyword evidence="7" id="KW-0285">Flavoprotein</keyword>
<evidence type="ECO:0000259" key="15">
    <source>
        <dbReference type="Pfam" id="PF18267"/>
    </source>
</evidence>
<evidence type="ECO:0000256" key="10">
    <source>
        <dbReference type="ARBA" id="ARBA00023002"/>
    </source>
</evidence>
<keyword evidence="9" id="KW-0274">FAD</keyword>
<evidence type="ECO:0000256" key="5">
    <source>
        <dbReference type="ARBA" id="ARBA00010429"/>
    </source>
</evidence>
<organism evidence="16 17">
    <name type="scientific">Spongiactinospora rosea</name>
    <dbReference type="NCBI Taxonomy" id="2248750"/>
    <lineage>
        <taxon>Bacteria</taxon>
        <taxon>Bacillati</taxon>
        <taxon>Actinomycetota</taxon>
        <taxon>Actinomycetes</taxon>
        <taxon>Streptosporangiales</taxon>
        <taxon>Streptosporangiaceae</taxon>
        <taxon>Spongiactinospora</taxon>
    </lineage>
</organism>
<name>A0A366M524_9ACTN</name>
<evidence type="ECO:0000259" key="14">
    <source>
        <dbReference type="Pfam" id="PF07992"/>
    </source>
</evidence>
<dbReference type="Pfam" id="PF07992">
    <property type="entry name" value="Pyr_redox_2"/>
    <property type="match status" value="1"/>
</dbReference>
<dbReference type="SUPFAM" id="SSF51905">
    <property type="entry name" value="FAD/NAD(P)-binding domain"/>
    <property type="match status" value="2"/>
</dbReference>
<dbReference type="GO" id="GO:0051536">
    <property type="term" value="F:iron-sulfur cluster binding"/>
    <property type="evidence" value="ECO:0007669"/>
    <property type="project" value="UniProtKB-KW"/>
</dbReference>
<protein>
    <submittedName>
        <fullName evidence="16">NAD(P)/FAD-dependent oxidoreductase</fullName>
    </submittedName>
</protein>
<dbReference type="InterPro" id="IPR041575">
    <property type="entry name" value="Rubredoxin_C"/>
</dbReference>
<sequence>MSPRAVVIVGAGMAGMRLADEIRRRDPDGERVRVTVLGAEPGPAYNRVLLPGVLAGTMSAASVVLYPQGWAEEHHIDLRDGVEAAAIDTAARTVTTGRGTKIPFDALVLATGAEPRIPPTEGLSGEDGTPARGVIAFRTLADCLRISASARPGVPITIIGGGLLGLEAARSLAVRGCAVTVVHPVGHLMERQLDTEAGAVLAKALTRHGVAFRIGRTASRYVPGDGLKLDDGSHVPAELVVVAAGVRARTGLAEAAGLPVAGGVVVDDTLRTAHPAVYAIGDVARHPGATPGLVEPAWEQAEVLAGLLTGTEPQARYRGTPVVTRLKARGVDLTAMGETTIDPDDDTDEALRLSDPARGRYAKLVLRDDRVRAAIMLGLPDAAASVAYYYTNDVPVPEDRLAVLLGRELPPEAPAHDPAALADTATVCRCNHVTKAQLTAAWRTGAADAADLSAKTRAGTGCGTCVPLLRGIAGWLAGREREAS</sequence>
<keyword evidence="17" id="KW-1185">Reference proteome</keyword>
<comment type="similarity">
    <text evidence="5">Belongs to the nitrite and sulfite reductase 4Fe-4S domain family.</text>
</comment>
<dbReference type="GO" id="GO:0016491">
    <property type="term" value="F:oxidoreductase activity"/>
    <property type="evidence" value="ECO:0007669"/>
    <property type="project" value="UniProtKB-KW"/>
</dbReference>
<accession>A0A366M524</accession>
<comment type="cofactor">
    <cofactor evidence="3">
        <name>FAD</name>
        <dbReference type="ChEBI" id="CHEBI:57692"/>
    </cofactor>
</comment>
<evidence type="ECO:0000256" key="3">
    <source>
        <dbReference type="ARBA" id="ARBA00001974"/>
    </source>
</evidence>
<dbReference type="RefSeq" id="WP_113979880.1">
    <property type="nucleotide sequence ID" value="NZ_QMEY01000002.1"/>
</dbReference>
<evidence type="ECO:0000256" key="11">
    <source>
        <dbReference type="ARBA" id="ARBA00023004"/>
    </source>
</evidence>
<dbReference type="PRINTS" id="PR00411">
    <property type="entry name" value="PNDRDTASEI"/>
</dbReference>
<dbReference type="Proteomes" id="UP000253303">
    <property type="component" value="Unassembled WGS sequence"/>
</dbReference>
<dbReference type="AlphaFoldDB" id="A0A366M524"/>
<dbReference type="OrthoDB" id="9768666at2"/>
<dbReference type="PANTHER" id="PTHR43809">
    <property type="entry name" value="NITRITE REDUCTASE (NADH) LARGE SUBUNIT"/>
    <property type="match status" value="1"/>
</dbReference>
<feature type="domain" description="FAD/NAD(P)-binding" evidence="14">
    <location>
        <begin position="5"/>
        <end position="301"/>
    </location>
</feature>
<dbReference type="EMBL" id="QMEY01000002">
    <property type="protein sequence ID" value="RBQ20923.1"/>
    <property type="molecule type" value="Genomic_DNA"/>
</dbReference>
<gene>
    <name evidence="16" type="ORF">DP939_07615</name>
</gene>
<evidence type="ECO:0000256" key="6">
    <source>
        <dbReference type="ARBA" id="ARBA00022617"/>
    </source>
</evidence>
<dbReference type="PRINTS" id="PR00368">
    <property type="entry name" value="FADPNR"/>
</dbReference>
<dbReference type="InterPro" id="IPR016156">
    <property type="entry name" value="FAD/NAD-linked_Rdtase_dimer_sf"/>
</dbReference>
<dbReference type="Gene3D" id="3.30.390.30">
    <property type="match status" value="1"/>
</dbReference>
<dbReference type="PANTHER" id="PTHR43809:SF1">
    <property type="entry name" value="NITRITE REDUCTASE (NADH) LARGE SUBUNIT"/>
    <property type="match status" value="1"/>
</dbReference>
<evidence type="ECO:0000313" key="17">
    <source>
        <dbReference type="Proteomes" id="UP000253303"/>
    </source>
</evidence>
<comment type="cofactor">
    <cofactor evidence="2">
        <name>[4Fe-4S] cluster</name>
        <dbReference type="ChEBI" id="CHEBI:49883"/>
    </cofactor>
</comment>
<dbReference type="InterPro" id="IPR023753">
    <property type="entry name" value="FAD/NAD-binding_dom"/>
</dbReference>
<keyword evidence="6" id="KW-0349">Heme</keyword>
<keyword evidence="11" id="KW-0408">Iron</keyword>
<dbReference type="InterPro" id="IPR052034">
    <property type="entry name" value="NasD-like"/>
</dbReference>
<evidence type="ECO:0000256" key="4">
    <source>
        <dbReference type="ARBA" id="ARBA00005096"/>
    </source>
</evidence>
<evidence type="ECO:0000256" key="8">
    <source>
        <dbReference type="ARBA" id="ARBA00022723"/>
    </source>
</evidence>
<dbReference type="GO" id="GO:0046872">
    <property type="term" value="F:metal ion binding"/>
    <property type="evidence" value="ECO:0007669"/>
    <property type="project" value="UniProtKB-KW"/>
</dbReference>
<dbReference type="Pfam" id="PF04324">
    <property type="entry name" value="Fer2_BFD"/>
    <property type="match status" value="1"/>
</dbReference>
<dbReference type="InterPro" id="IPR041854">
    <property type="entry name" value="BFD-like_2Fe2S-bd_dom_sf"/>
</dbReference>
<dbReference type="Pfam" id="PF18267">
    <property type="entry name" value="Rubredoxin_C"/>
    <property type="match status" value="1"/>
</dbReference>
<proteinExistence type="inferred from homology"/>
<evidence type="ECO:0000256" key="9">
    <source>
        <dbReference type="ARBA" id="ARBA00022827"/>
    </source>
</evidence>
<evidence type="ECO:0000259" key="13">
    <source>
        <dbReference type="Pfam" id="PF04324"/>
    </source>
</evidence>
<feature type="domain" description="NADH-rubredoxin oxidoreductase C-terminal" evidence="15">
    <location>
        <begin position="323"/>
        <end position="378"/>
    </location>
</feature>